<evidence type="ECO:0000256" key="1">
    <source>
        <dbReference type="ARBA" id="ARBA00004613"/>
    </source>
</evidence>
<dbReference type="GO" id="GO:0005125">
    <property type="term" value="F:cytokine activity"/>
    <property type="evidence" value="ECO:0007669"/>
    <property type="project" value="UniProtKB-KW"/>
</dbReference>
<keyword evidence="7" id="KW-1015">Disulfide bond</keyword>
<comment type="subcellular location">
    <subcellularLocation>
        <location evidence="1">Secreted</location>
    </subcellularLocation>
</comment>
<dbReference type="OMA" id="HAVMSAN"/>
<evidence type="ECO:0000256" key="4">
    <source>
        <dbReference type="ARBA" id="ARBA00022525"/>
    </source>
</evidence>
<dbReference type="SUPFAM" id="SSF47266">
    <property type="entry name" value="4-helical cytokines"/>
    <property type="match status" value="1"/>
</dbReference>
<feature type="signal peptide" evidence="8">
    <location>
        <begin position="1"/>
        <end position="19"/>
    </location>
</feature>
<gene>
    <name evidence="9" type="primary">ifnphi1</name>
</gene>
<sequence length="193" mass="22558">MISWTGLLVLCSTLSPALCCDWLRHYGHYSNMSLSLLRLMGGQVTEQESPVPFPYRFYISIRTTEVRSQVVFVRDSLVQIADLYRHGNLSSVTWDTDRTNGFRMSLDRQIDELRSCTKDQVRLQNLQKKNSLRKYYKKLRTRTLEQTGGGSAYWQLIRKETQLHLEQLDLLVNSIRSSRYSNSCRQEHDAAWS</sequence>
<dbReference type="GO" id="GO:0051607">
    <property type="term" value="P:defense response to virus"/>
    <property type="evidence" value="ECO:0007669"/>
    <property type="project" value="UniProtKB-KW"/>
</dbReference>
<accession>A0A665WNK6</accession>
<evidence type="ECO:0000256" key="7">
    <source>
        <dbReference type="ARBA" id="ARBA00023157"/>
    </source>
</evidence>
<evidence type="ECO:0000313" key="10">
    <source>
        <dbReference type="Proteomes" id="UP000472264"/>
    </source>
</evidence>
<keyword evidence="10" id="KW-1185">Reference proteome</keyword>
<evidence type="ECO:0000256" key="2">
    <source>
        <dbReference type="ARBA" id="ARBA00011033"/>
    </source>
</evidence>
<dbReference type="Proteomes" id="UP000472264">
    <property type="component" value="Chromosome 8"/>
</dbReference>
<dbReference type="AlphaFoldDB" id="A0A665WNK6"/>
<dbReference type="InterPro" id="IPR000471">
    <property type="entry name" value="Interferon_alpha/beta/delta"/>
</dbReference>
<evidence type="ECO:0000256" key="6">
    <source>
        <dbReference type="ARBA" id="ARBA00023118"/>
    </source>
</evidence>
<keyword evidence="6" id="KW-0051">Antiviral defense</keyword>
<keyword evidence="5 8" id="KW-0732">Signal</keyword>
<name>A0A665WNK6_ECHNA</name>
<dbReference type="Ensembl" id="ENSENLT00000046805.1">
    <property type="protein sequence ID" value="ENSENLP00000045679.1"/>
    <property type="gene ID" value="ENSENLG00000019359.1"/>
</dbReference>
<keyword evidence="3" id="KW-0202">Cytokine</keyword>
<dbReference type="Pfam" id="PF00143">
    <property type="entry name" value="Interferon"/>
    <property type="match status" value="1"/>
</dbReference>
<reference evidence="9" key="1">
    <citation type="submission" date="2021-04" db="EMBL/GenBank/DDBJ databases">
        <authorList>
            <consortium name="Wellcome Sanger Institute Data Sharing"/>
        </authorList>
    </citation>
    <scope>NUCLEOTIDE SEQUENCE [LARGE SCALE GENOMIC DNA]</scope>
</reference>
<evidence type="ECO:0000256" key="3">
    <source>
        <dbReference type="ARBA" id="ARBA00022514"/>
    </source>
</evidence>
<feature type="chain" id="PRO_5025349548" evidence="8">
    <location>
        <begin position="20"/>
        <end position="193"/>
    </location>
</feature>
<protein>
    <submittedName>
        <fullName evidence="9">Interferon a3-like</fullName>
    </submittedName>
</protein>
<evidence type="ECO:0000256" key="5">
    <source>
        <dbReference type="ARBA" id="ARBA00022729"/>
    </source>
</evidence>
<evidence type="ECO:0000256" key="8">
    <source>
        <dbReference type="SAM" id="SignalP"/>
    </source>
</evidence>
<dbReference type="InterPro" id="IPR009079">
    <property type="entry name" value="4_helix_cytokine-like_core"/>
</dbReference>
<dbReference type="GO" id="GO:0005615">
    <property type="term" value="C:extracellular space"/>
    <property type="evidence" value="ECO:0007669"/>
    <property type="project" value="UniProtKB-KW"/>
</dbReference>
<comment type="similarity">
    <text evidence="2">Belongs to the alpha/beta interferon family.</text>
</comment>
<dbReference type="GO" id="GO:0005126">
    <property type="term" value="F:cytokine receptor binding"/>
    <property type="evidence" value="ECO:0007669"/>
    <property type="project" value="InterPro"/>
</dbReference>
<reference evidence="9" key="2">
    <citation type="submission" date="2025-08" db="UniProtKB">
        <authorList>
            <consortium name="Ensembl"/>
        </authorList>
    </citation>
    <scope>IDENTIFICATION</scope>
</reference>
<keyword evidence="4" id="KW-0964">Secreted</keyword>
<dbReference type="GO" id="GO:0006955">
    <property type="term" value="P:immune response"/>
    <property type="evidence" value="ECO:0007669"/>
    <property type="project" value="UniProtKB-ARBA"/>
</dbReference>
<dbReference type="PANTHER" id="PTHR11691">
    <property type="entry name" value="TYPE I INTERFERON"/>
    <property type="match status" value="1"/>
</dbReference>
<dbReference type="Gene3D" id="1.20.1250.10">
    <property type="match status" value="1"/>
</dbReference>
<dbReference type="PANTHER" id="PTHR11691:SF73">
    <property type="entry name" value="INTERFERON BETA"/>
    <property type="match status" value="1"/>
</dbReference>
<proteinExistence type="inferred from homology"/>
<dbReference type="InParanoid" id="A0A665WNK6"/>
<reference evidence="9" key="3">
    <citation type="submission" date="2025-09" db="UniProtKB">
        <authorList>
            <consortium name="Ensembl"/>
        </authorList>
    </citation>
    <scope>IDENTIFICATION</scope>
</reference>
<organism evidence="9 10">
    <name type="scientific">Echeneis naucrates</name>
    <name type="common">Live sharksucker</name>
    <dbReference type="NCBI Taxonomy" id="173247"/>
    <lineage>
        <taxon>Eukaryota</taxon>
        <taxon>Metazoa</taxon>
        <taxon>Chordata</taxon>
        <taxon>Craniata</taxon>
        <taxon>Vertebrata</taxon>
        <taxon>Euteleostomi</taxon>
        <taxon>Actinopterygii</taxon>
        <taxon>Neopterygii</taxon>
        <taxon>Teleostei</taxon>
        <taxon>Neoteleostei</taxon>
        <taxon>Acanthomorphata</taxon>
        <taxon>Carangaria</taxon>
        <taxon>Carangiformes</taxon>
        <taxon>Echeneidae</taxon>
        <taxon>Echeneis</taxon>
    </lineage>
</organism>
<evidence type="ECO:0000313" key="9">
    <source>
        <dbReference type="Ensembl" id="ENSENLP00000045679.1"/>
    </source>
</evidence>